<keyword evidence="1" id="KW-0732">Signal</keyword>
<dbReference type="InterPro" id="IPR036761">
    <property type="entry name" value="TTHA0802/YceI-like_sf"/>
</dbReference>
<dbReference type="SMART" id="SM00867">
    <property type="entry name" value="YceI"/>
    <property type="match status" value="1"/>
</dbReference>
<dbReference type="RefSeq" id="WP_166937142.1">
    <property type="nucleotide sequence ID" value="NZ_BAAADD010000010.1"/>
</dbReference>
<proteinExistence type="predicted"/>
<organism evidence="3 4">
    <name type="scientific">Rhizomicrobium electricum</name>
    <dbReference type="NCBI Taxonomy" id="480070"/>
    <lineage>
        <taxon>Bacteria</taxon>
        <taxon>Pseudomonadati</taxon>
        <taxon>Pseudomonadota</taxon>
        <taxon>Alphaproteobacteria</taxon>
        <taxon>Micropepsales</taxon>
        <taxon>Micropepsaceae</taxon>
        <taxon>Rhizomicrobium</taxon>
    </lineage>
</organism>
<comment type="caution">
    <text evidence="3">The sequence shown here is derived from an EMBL/GenBank/DDBJ whole genome shotgun (WGS) entry which is preliminary data.</text>
</comment>
<gene>
    <name evidence="3" type="ORF">GCM10008942_35380</name>
</gene>
<dbReference type="PANTHER" id="PTHR34406">
    <property type="entry name" value="PROTEIN YCEI"/>
    <property type="match status" value="1"/>
</dbReference>
<reference evidence="4" key="1">
    <citation type="journal article" date="2019" name="Int. J. Syst. Evol. Microbiol.">
        <title>The Global Catalogue of Microorganisms (GCM) 10K type strain sequencing project: providing services to taxonomists for standard genome sequencing and annotation.</title>
        <authorList>
            <consortium name="The Broad Institute Genomics Platform"/>
            <consortium name="The Broad Institute Genome Sequencing Center for Infectious Disease"/>
            <person name="Wu L."/>
            <person name="Ma J."/>
        </authorList>
    </citation>
    <scope>NUCLEOTIDE SEQUENCE [LARGE SCALE GENOMIC DNA]</scope>
    <source>
        <strain evidence="4">JCM 15089</strain>
    </source>
</reference>
<feature type="signal peptide" evidence="1">
    <location>
        <begin position="1"/>
        <end position="21"/>
    </location>
</feature>
<dbReference type="PANTHER" id="PTHR34406:SF1">
    <property type="entry name" value="PROTEIN YCEI"/>
    <property type="match status" value="1"/>
</dbReference>
<dbReference type="EMBL" id="BAAADD010000010">
    <property type="protein sequence ID" value="GAA0583361.1"/>
    <property type="molecule type" value="Genomic_DNA"/>
</dbReference>
<dbReference type="Gene3D" id="2.40.128.110">
    <property type="entry name" value="Lipid/polyisoprenoid-binding, YceI-like"/>
    <property type="match status" value="1"/>
</dbReference>
<name>A0ABP3QB29_9PROT</name>
<evidence type="ECO:0000313" key="3">
    <source>
        <dbReference type="EMBL" id="GAA0583361.1"/>
    </source>
</evidence>
<dbReference type="Pfam" id="PF04264">
    <property type="entry name" value="YceI"/>
    <property type="match status" value="1"/>
</dbReference>
<evidence type="ECO:0000256" key="1">
    <source>
        <dbReference type="SAM" id="SignalP"/>
    </source>
</evidence>
<dbReference type="SUPFAM" id="SSF101874">
    <property type="entry name" value="YceI-like"/>
    <property type="match status" value="1"/>
</dbReference>
<feature type="domain" description="Lipid/polyisoprenoid-binding YceI-like" evidence="2">
    <location>
        <begin position="35"/>
        <end position="199"/>
    </location>
</feature>
<keyword evidence="4" id="KW-1185">Reference proteome</keyword>
<accession>A0ABP3QB29</accession>
<dbReference type="InterPro" id="IPR007372">
    <property type="entry name" value="Lipid/polyisoprenoid-bd_YceI"/>
</dbReference>
<protein>
    <submittedName>
        <fullName evidence="3">YceI family protein</fullName>
    </submittedName>
</protein>
<evidence type="ECO:0000313" key="4">
    <source>
        <dbReference type="Proteomes" id="UP001499951"/>
    </source>
</evidence>
<sequence length="201" mass="21126">MYRTAAALAFAVAAFAPVASAQVADSDPGKVQAGTYTLETNHARVLFAVSHMGFSTWYGDFTGATGTLKLDPKNPASAALSVTIPVASVSTTNAKLDDELKSADWFDAAKFPTISFTTTKVTATSPTTARVTGALTFHGVTKPVDLEATYKASGANPMSKAFTIGFEVKGMLKRSDFGVTKYVPLIGDDVTLIISAPFEKK</sequence>
<dbReference type="Proteomes" id="UP001499951">
    <property type="component" value="Unassembled WGS sequence"/>
</dbReference>
<evidence type="ECO:0000259" key="2">
    <source>
        <dbReference type="SMART" id="SM00867"/>
    </source>
</evidence>
<feature type="chain" id="PRO_5047475947" evidence="1">
    <location>
        <begin position="22"/>
        <end position="201"/>
    </location>
</feature>